<dbReference type="PROSITE" id="PS51257">
    <property type="entry name" value="PROKAR_LIPOPROTEIN"/>
    <property type="match status" value="1"/>
</dbReference>
<dbReference type="OrthoDB" id="4949752at2"/>
<dbReference type="RefSeq" id="WP_100415338.1">
    <property type="nucleotide sequence ID" value="NZ_PGEZ01000002.1"/>
</dbReference>
<reference evidence="3 4" key="1">
    <citation type="submission" date="2017-11" db="EMBL/GenBank/DDBJ databases">
        <title>Genomic Encyclopedia of Archaeal and Bacterial Type Strains, Phase II (KMG-II): From Individual Species to Whole Genera.</title>
        <authorList>
            <person name="Goeker M."/>
        </authorList>
    </citation>
    <scope>NUCLEOTIDE SEQUENCE [LARGE SCALE GENOMIC DNA]</scope>
    <source>
        <strain evidence="3 4">DSM 27763</strain>
    </source>
</reference>
<feature type="region of interest" description="Disordered" evidence="1">
    <location>
        <begin position="28"/>
        <end position="76"/>
    </location>
</feature>
<proteinExistence type="predicted"/>
<organism evidence="3 4">
    <name type="scientific">Mumia flava</name>
    <dbReference type="NCBI Taxonomy" id="1348852"/>
    <lineage>
        <taxon>Bacteria</taxon>
        <taxon>Bacillati</taxon>
        <taxon>Actinomycetota</taxon>
        <taxon>Actinomycetes</taxon>
        <taxon>Propionibacteriales</taxon>
        <taxon>Nocardioidaceae</taxon>
        <taxon>Mumia</taxon>
    </lineage>
</organism>
<gene>
    <name evidence="3" type="ORF">CLV56_3462</name>
</gene>
<dbReference type="EMBL" id="PGEZ01000002">
    <property type="protein sequence ID" value="PJJ53960.1"/>
    <property type="molecule type" value="Genomic_DNA"/>
</dbReference>
<feature type="compositionally biased region" description="Basic and acidic residues" evidence="1">
    <location>
        <begin position="66"/>
        <end position="76"/>
    </location>
</feature>
<comment type="caution">
    <text evidence="3">The sequence shown here is derived from an EMBL/GenBank/DDBJ whole genome shotgun (WGS) entry which is preliminary data.</text>
</comment>
<protein>
    <recommendedName>
        <fullName evidence="5">DUF3060 family protein</fullName>
    </recommendedName>
</protein>
<evidence type="ECO:0000313" key="4">
    <source>
        <dbReference type="Proteomes" id="UP000230842"/>
    </source>
</evidence>
<keyword evidence="2" id="KW-0732">Signal</keyword>
<dbReference type="Proteomes" id="UP000230842">
    <property type="component" value="Unassembled WGS sequence"/>
</dbReference>
<evidence type="ECO:0000256" key="2">
    <source>
        <dbReference type="SAM" id="SignalP"/>
    </source>
</evidence>
<name>A0A2M9B7M3_9ACTN</name>
<feature type="signal peptide" evidence="2">
    <location>
        <begin position="1"/>
        <end position="26"/>
    </location>
</feature>
<dbReference type="Pfam" id="PF11259">
    <property type="entry name" value="DUF3060"/>
    <property type="match status" value="1"/>
</dbReference>
<accession>A0A2M9B7M3</accession>
<dbReference type="InterPro" id="IPR021417">
    <property type="entry name" value="DUF3060"/>
</dbReference>
<feature type="chain" id="PRO_5014902758" description="DUF3060 family protein" evidence="2">
    <location>
        <begin position="27"/>
        <end position="167"/>
    </location>
</feature>
<evidence type="ECO:0000313" key="3">
    <source>
        <dbReference type="EMBL" id="PJJ53960.1"/>
    </source>
</evidence>
<feature type="compositionally biased region" description="Acidic residues" evidence="1">
    <location>
        <begin position="50"/>
        <end position="59"/>
    </location>
</feature>
<keyword evidence="4" id="KW-1185">Reference proteome</keyword>
<evidence type="ECO:0000256" key="1">
    <source>
        <dbReference type="SAM" id="MobiDB-lite"/>
    </source>
</evidence>
<dbReference type="AlphaFoldDB" id="A0A2M9B7M3"/>
<sequence length="167" mass="16562">MVGRRTAGLGAAAVMVLAVLAGCAEADDVTEDAAPSPASAVPTDAGTATDDGDPGEPGDEITIGPDQEHDVTSSEAARVHCDGGGEIDVRAATSVAITGSCEDVDVSATGATVSIEATDDLSVEGDENEVNVDQVREIDVEGARNDVSFGGSPQVDVTGPDNHVAGS</sequence>
<evidence type="ECO:0008006" key="5">
    <source>
        <dbReference type="Google" id="ProtNLM"/>
    </source>
</evidence>
<feature type="region of interest" description="Disordered" evidence="1">
    <location>
        <begin position="143"/>
        <end position="167"/>
    </location>
</feature>